<dbReference type="STRING" id="1561998.A0A1I7TW33"/>
<dbReference type="PANTHER" id="PTHR23272">
    <property type="entry name" value="BED FINGER-RELATED"/>
    <property type="match status" value="1"/>
</dbReference>
<feature type="compositionally biased region" description="Acidic residues" evidence="1">
    <location>
        <begin position="337"/>
        <end position="346"/>
    </location>
</feature>
<evidence type="ECO:0000256" key="1">
    <source>
        <dbReference type="SAM" id="MobiDB-lite"/>
    </source>
</evidence>
<dbReference type="InterPro" id="IPR008906">
    <property type="entry name" value="HATC_C_dom"/>
</dbReference>
<name>A0A1I7TW33_9PELO</name>
<evidence type="ECO:0000313" key="4">
    <source>
        <dbReference type="WBParaSite" id="Csp11.Scaffold629.g12367.t1"/>
    </source>
</evidence>
<dbReference type="SUPFAM" id="SSF53098">
    <property type="entry name" value="Ribonuclease H-like"/>
    <property type="match status" value="1"/>
</dbReference>
<feature type="region of interest" description="Disordered" evidence="1">
    <location>
        <begin position="327"/>
        <end position="373"/>
    </location>
</feature>
<dbReference type="eggNOG" id="KOG1121">
    <property type="taxonomic scope" value="Eukaryota"/>
</dbReference>
<proteinExistence type="predicted"/>
<accession>A0A1I7TW33</accession>
<dbReference type="Proteomes" id="UP000095282">
    <property type="component" value="Unplaced"/>
</dbReference>
<sequence length="373" mass="42503">MDGWDGKYENVSIYALFVYFIDGSLNKQKILLGIKTLKNKASAENVGDLITDLLRRIRTGSFESSCWFIIRALRLCRNTQKFLLTDNEKADLESFVSVTTPFLEGIQQAEKGSTFSSEILVQFASLFEFIREQNQRKNVVRTLKRETEKRFRDYLSNDFLLLSVYVDPRFAYLSGILLDIEWEEVERLVEGYCDTSTIVTVNQVSEPAAKRTKASQSLFSKFVESKRLSTSSESTRSELVNYEGLVMSGRPPLDSCPLSFWRCNSVRFPKLSRLANHVLSSPQSSAQVERLFSRCGELVSSSRRNRMSSQTMNDIILNAALGEMKRNENRANSADSESSEESENDDDYHQSERMNESNSSSRPRSISAPTTFE</sequence>
<dbReference type="PANTHER" id="PTHR23272:SF104">
    <property type="entry name" value="HAT FAMILY DIMERISATION DOMAIN CONTAINING PROTEIN, EXPRESSED"/>
    <property type="match status" value="1"/>
</dbReference>
<evidence type="ECO:0000259" key="2">
    <source>
        <dbReference type="Pfam" id="PF05699"/>
    </source>
</evidence>
<dbReference type="WBParaSite" id="Csp11.Scaffold629.g12367.t1">
    <property type="protein sequence ID" value="Csp11.Scaffold629.g12367.t1"/>
    <property type="gene ID" value="Csp11.Scaffold629.g12367"/>
</dbReference>
<feature type="domain" description="HAT C-terminal dimerisation" evidence="2">
    <location>
        <begin position="256"/>
        <end position="316"/>
    </location>
</feature>
<organism evidence="3 4">
    <name type="scientific">Caenorhabditis tropicalis</name>
    <dbReference type="NCBI Taxonomy" id="1561998"/>
    <lineage>
        <taxon>Eukaryota</taxon>
        <taxon>Metazoa</taxon>
        <taxon>Ecdysozoa</taxon>
        <taxon>Nematoda</taxon>
        <taxon>Chromadorea</taxon>
        <taxon>Rhabditida</taxon>
        <taxon>Rhabditina</taxon>
        <taxon>Rhabditomorpha</taxon>
        <taxon>Rhabditoidea</taxon>
        <taxon>Rhabditidae</taxon>
        <taxon>Peloderinae</taxon>
        <taxon>Caenorhabditis</taxon>
    </lineage>
</organism>
<dbReference type="AlphaFoldDB" id="A0A1I7TW33"/>
<feature type="compositionally biased region" description="Low complexity" evidence="1">
    <location>
        <begin position="356"/>
        <end position="367"/>
    </location>
</feature>
<dbReference type="GO" id="GO:0046983">
    <property type="term" value="F:protein dimerization activity"/>
    <property type="evidence" value="ECO:0007669"/>
    <property type="project" value="InterPro"/>
</dbReference>
<dbReference type="Pfam" id="PF05699">
    <property type="entry name" value="Dimer_Tnp_hAT"/>
    <property type="match status" value="1"/>
</dbReference>
<evidence type="ECO:0000313" key="3">
    <source>
        <dbReference type="Proteomes" id="UP000095282"/>
    </source>
</evidence>
<keyword evidence="3" id="KW-1185">Reference proteome</keyword>
<dbReference type="InterPro" id="IPR012337">
    <property type="entry name" value="RNaseH-like_sf"/>
</dbReference>
<reference evidence="4" key="1">
    <citation type="submission" date="2016-11" db="UniProtKB">
        <authorList>
            <consortium name="WormBaseParasite"/>
        </authorList>
    </citation>
    <scope>IDENTIFICATION</scope>
</reference>
<protein>
    <submittedName>
        <fullName evidence="4">Dimer_Tnp_hAT domain-containing protein</fullName>
    </submittedName>
</protein>